<reference evidence="1" key="1">
    <citation type="submission" date="2020-01" db="EMBL/GenBank/DDBJ databases">
        <title>Identification and distribution of gene clusters putatively required for synthesis of sphingolipid metabolism inhibitors in phylogenetically diverse species of the filamentous fungus Fusarium.</title>
        <authorList>
            <person name="Kim H.-S."/>
            <person name="Busman M."/>
            <person name="Brown D.W."/>
            <person name="Divon H."/>
            <person name="Uhlig S."/>
            <person name="Proctor R.H."/>
        </authorList>
    </citation>
    <scope>NUCLEOTIDE SEQUENCE</scope>
    <source>
        <strain evidence="1">NRRL 53441</strain>
    </source>
</reference>
<evidence type="ECO:0000313" key="1">
    <source>
        <dbReference type="EMBL" id="KAF4444257.1"/>
    </source>
</evidence>
<keyword evidence="2" id="KW-1185">Reference proteome</keyword>
<gene>
    <name evidence="1" type="ORF">F53441_11201</name>
</gene>
<dbReference type="EMBL" id="JAADJG010000556">
    <property type="protein sequence ID" value="KAF4444257.1"/>
    <property type="molecule type" value="Genomic_DNA"/>
</dbReference>
<proteinExistence type="predicted"/>
<dbReference type="OrthoDB" id="4966516at2759"/>
<dbReference type="AlphaFoldDB" id="A0A8H4P0K1"/>
<sequence length="158" mass="18082">MNAFLSSQWQNEGNVSIFRALDNRNANCMVFLYVPWISWPNHPLDDVNSPWREIQHKAHLGVQQWKADLRGKLSGELHRKHMTLTSVIQTNQQLRLTVDSLGEGEEHMKLFYGFAADEIAKLDCVKGLDLGKDVIKWVGRGSDAYPVVRKSKRTTDGY</sequence>
<comment type="caution">
    <text evidence="1">The sequence shown here is derived from an EMBL/GenBank/DDBJ whole genome shotgun (WGS) entry which is preliminary data.</text>
</comment>
<evidence type="ECO:0000313" key="2">
    <source>
        <dbReference type="Proteomes" id="UP000605986"/>
    </source>
</evidence>
<name>A0A8H4P0K1_9HYPO</name>
<organism evidence="1 2">
    <name type="scientific">Fusarium austroafricanum</name>
    <dbReference type="NCBI Taxonomy" id="2364996"/>
    <lineage>
        <taxon>Eukaryota</taxon>
        <taxon>Fungi</taxon>
        <taxon>Dikarya</taxon>
        <taxon>Ascomycota</taxon>
        <taxon>Pezizomycotina</taxon>
        <taxon>Sordariomycetes</taxon>
        <taxon>Hypocreomycetidae</taxon>
        <taxon>Hypocreales</taxon>
        <taxon>Nectriaceae</taxon>
        <taxon>Fusarium</taxon>
        <taxon>Fusarium concolor species complex</taxon>
    </lineage>
</organism>
<dbReference type="Proteomes" id="UP000605986">
    <property type="component" value="Unassembled WGS sequence"/>
</dbReference>
<protein>
    <submittedName>
        <fullName evidence="1">Uncharacterized protein</fullName>
    </submittedName>
</protein>
<accession>A0A8H4P0K1</accession>